<dbReference type="AlphaFoldDB" id="A0AA39WTJ0"/>
<organism evidence="2 3">
    <name type="scientific">Bombardia bombarda</name>
    <dbReference type="NCBI Taxonomy" id="252184"/>
    <lineage>
        <taxon>Eukaryota</taxon>
        <taxon>Fungi</taxon>
        <taxon>Dikarya</taxon>
        <taxon>Ascomycota</taxon>
        <taxon>Pezizomycotina</taxon>
        <taxon>Sordariomycetes</taxon>
        <taxon>Sordariomycetidae</taxon>
        <taxon>Sordariales</taxon>
        <taxon>Lasiosphaeriaceae</taxon>
        <taxon>Bombardia</taxon>
    </lineage>
</organism>
<keyword evidence="3" id="KW-1185">Reference proteome</keyword>
<evidence type="ECO:0008006" key="4">
    <source>
        <dbReference type="Google" id="ProtNLM"/>
    </source>
</evidence>
<keyword evidence="1" id="KW-0732">Signal</keyword>
<protein>
    <recommendedName>
        <fullName evidence="4">Secreted protein</fullName>
    </recommendedName>
</protein>
<feature type="signal peptide" evidence="1">
    <location>
        <begin position="1"/>
        <end position="22"/>
    </location>
</feature>
<evidence type="ECO:0000313" key="3">
    <source>
        <dbReference type="Proteomes" id="UP001174934"/>
    </source>
</evidence>
<gene>
    <name evidence="2" type="ORF">B0T17DRAFT_533226</name>
</gene>
<accession>A0AA39WTJ0</accession>
<reference evidence="2" key="1">
    <citation type="submission" date="2023-06" db="EMBL/GenBank/DDBJ databases">
        <title>Genome-scale phylogeny and comparative genomics of the fungal order Sordariales.</title>
        <authorList>
            <consortium name="Lawrence Berkeley National Laboratory"/>
            <person name="Hensen N."/>
            <person name="Bonometti L."/>
            <person name="Westerberg I."/>
            <person name="Brannstrom I.O."/>
            <person name="Guillou S."/>
            <person name="Cros-Aarteil S."/>
            <person name="Calhoun S."/>
            <person name="Haridas S."/>
            <person name="Kuo A."/>
            <person name="Mondo S."/>
            <person name="Pangilinan J."/>
            <person name="Riley R."/>
            <person name="LaButti K."/>
            <person name="Andreopoulos B."/>
            <person name="Lipzen A."/>
            <person name="Chen C."/>
            <person name="Yanf M."/>
            <person name="Daum C."/>
            <person name="Ng V."/>
            <person name="Clum A."/>
            <person name="Steindorff A."/>
            <person name="Ohm R."/>
            <person name="Martin F."/>
            <person name="Silar P."/>
            <person name="Natvig D."/>
            <person name="Lalanne C."/>
            <person name="Gautier V."/>
            <person name="Ament-velasquez S.L."/>
            <person name="Kruys A."/>
            <person name="Hutchinson M.I."/>
            <person name="Powell A.J."/>
            <person name="Barry K."/>
            <person name="Miller A.N."/>
            <person name="Grigoriev I.V."/>
            <person name="Debuchy R."/>
            <person name="Gladieux P."/>
            <person name="Thoren M.H."/>
            <person name="Johannesson H."/>
        </authorList>
    </citation>
    <scope>NUCLEOTIDE SEQUENCE</scope>
    <source>
        <strain evidence="2">SMH3391-2</strain>
    </source>
</reference>
<evidence type="ECO:0000313" key="2">
    <source>
        <dbReference type="EMBL" id="KAK0621192.1"/>
    </source>
</evidence>
<name>A0AA39WTJ0_9PEZI</name>
<dbReference type="Proteomes" id="UP001174934">
    <property type="component" value="Unassembled WGS sequence"/>
</dbReference>
<dbReference type="EMBL" id="JAULSR010000004">
    <property type="protein sequence ID" value="KAK0621192.1"/>
    <property type="molecule type" value="Genomic_DNA"/>
</dbReference>
<evidence type="ECO:0000256" key="1">
    <source>
        <dbReference type="SAM" id="SignalP"/>
    </source>
</evidence>
<proteinExistence type="predicted"/>
<feature type="chain" id="PRO_5041467719" description="Secreted protein" evidence="1">
    <location>
        <begin position="23"/>
        <end position="77"/>
    </location>
</feature>
<comment type="caution">
    <text evidence="2">The sequence shown here is derived from an EMBL/GenBank/DDBJ whole genome shotgun (WGS) entry which is preliminary data.</text>
</comment>
<sequence>MIQLRKELLLLLSSLRAWRVCGLPSRYSGTYSGTLELKHRPRVKHSTYLGRQYSHQPAHHLIFPQTPHACCSLDIPS</sequence>